<evidence type="ECO:0000259" key="1">
    <source>
        <dbReference type="Pfam" id="PF00248"/>
    </source>
</evidence>
<dbReference type="STRING" id="463040.CAL15_08830"/>
<dbReference type="KEGG" id="bgm:CAL15_08830"/>
<dbReference type="AlphaFoldDB" id="A0A1W6ZAU4"/>
<gene>
    <name evidence="2" type="ORF">CAL15_08830</name>
</gene>
<dbReference type="Gene3D" id="3.20.20.100">
    <property type="entry name" value="NADP-dependent oxidoreductase domain"/>
    <property type="match status" value="1"/>
</dbReference>
<dbReference type="InterPro" id="IPR006311">
    <property type="entry name" value="TAT_signal"/>
</dbReference>
<evidence type="ECO:0000313" key="3">
    <source>
        <dbReference type="Proteomes" id="UP000194161"/>
    </source>
</evidence>
<dbReference type="CDD" id="cd19095">
    <property type="entry name" value="AKR_PA4992-like"/>
    <property type="match status" value="1"/>
</dbReference>
<name>A0A1W6ZAU4_9BORD</name>
<reference evidence="2 3" key="1">
    <citation type="submission" date="2017-05" db="EMBL/GenBank/DDBJ databases">
        <title>Complete and WGS of Bordetella genogroups.</title>
        <authorList>
            <person name="Spilker T."/>
            <person name="LiPuma J."/>
        </authorList>
    </citation>
    <scope>NUCLEOTIDE SEQUENCE [LARGE SCALE GENOMIC DNA]</scope>
    <source>
        <strain evidence="2 3">AU7206</strain>
    </source>
</reference>
<organism evidence="2 3">
    <name type="scientific">Bordetella genomosp. 13</name>
    <dbReference type="NCBI Taxonomy" id="463040"/>
    <lineage>
        <taxon>Bacteria</taxon>
        <taxon>Pseudomonadati</taxon>
        <taxon>Pseudomonadota</taxon>
        <taxon>Betaproteobacteria</taxon>
        <taxon>Burkholderiales</taxon>
        <taxon>Alcaligenaceae</taxon>
        <taxon>Bordetella</taxon>
    </lineage>
</organism>
<dbReference type="InterPro" id="IPR036812">
    <property type="entry name" value="NAD(P)_OxRdtase_dom_sf"/>
</dbReference>
<dbReference type="PROSITE" id="PS51318">
    <property type="entry name" value="TAT"/>
    <property type="match status" value="1"/>
</dbReference>
<keyword evidence="3" id="KW-1185">Reference proteome</keyword>
<dbReference type="PANTHER" id="PTHR43638">
    <property type="entry name" value="OXIDOREDUCTASE, ALDO/KETO REDUCTASE FAMILY PROTEIN"/>
    <property type="match status" value="1"/>
</dbReference>
<evidence type="ECO:0000313" key="2">
    <source>
        <dbReference type="EMBL" id="ARP94481.1"/>
    </source>
</evidence>
<dbReference type="PANTHER" id="PTHR43638:SF3">
    <property type="entry name" value="ALDEHYDE REDUCTASE"/>
    <property type="match status" value="1"/>
</dbReference>
<accession>A0A1W6ZAU4</accession>
<dbReference type="SUPFAM" id="SSF51430">
    <property type="entry name" value="NAD(P)-linked oxidoreductase"/>
    <property type="match status" value="1"/>
</dbReference>
<dbReference type="InterPro" id="IPR023210">
    <property type="entry name" value="NADP_OxRdtase_dom"/>
</dbReference>
<protein>
    <submittedName>
        <fullName evidence="2">Aldo/keto reductase</fullName>
    </submittedName>
</protein>
<dbReference type="OrthoDB" id="8563187at2"/>
<dbReference type="EMBL" id="CP021111">
    <property type="protein sequence ID" value="ARP94481.1"/>
    <property type="molecule type" value="Genomic_DNA"/>
</dbReference>
<feature type="domain" description="NADP-dependent oxidoreductase" evidence="1">
    <location>
        <begin position="70"/>
        <end position="321"/>
    </location>
</feature>
<dbReference type="Pfam" id="PF00248">
    <property type="entry name" value="Aldo_ket_red"/>
    <property type="match status" value="1"/>
</dbReference>
<sequence>MLTQPEFISHRDGRRDFLRAGVSAAALTGAGLLPLAGLAQRAPATTVAAASAPPVLTRRIPSTGEVLPAIGLGTFLTFDVLPGQPRQHLREVMQRFWEAGGRVLDTSPLYGTGEISVGDHAASLGIAEGLFMANKIWSTGEFLADESHASRSLAQSQNRLWRERMDLMQVHSLTNIEFVLPYLKAWKKEGRIRYTGITHYEDAYLPLLAAWIERGQPDFVQVQYSIASRRAEERVLPLAAERGVAVLTNLPFEKARLFALVEGRPVPDFVKEIGVQTWAQYFLKWVISNPVVTCALPSTSNPAHMAENMEALRGPLPDAAMRARMLKHMEGIPGFDKVTQMPWYPGKRYQGLIARNQAALRART</sequence>
<dbReference type="Proteomes" id="UP000194161">
    <property type="component" value="Chromosome"/>
</dbReference>
<proteinExistence type="predicted"/>